<reference evidence="4" key="1">
    <citation type="journal article" date="2020" name="mSystems">
        <title>Genome- and Community-Level Interaction Insights into Carbon Utilization and Element Cycling Functions of Hydrothermarchaeota in Hydrothermal Sediment.</title>
        <authorList>
            <person name="Zhou Z."/>
            <person name="Liu Y."/>
            <person name="Xu W."/>
            <person name="Pan J."/>
            <person name="Luo Z.H."/>
            <person name="Li M."/>
        </authorList>
    </citation>
    <scope>NUCLEOTIDE SEQUENCE [LARGE SCALE GENOMIC DNA]</scope>
    <source>
        <strain evidence="4">HyVt-76</strain>
    </source>
</reference>
<feature type="modified residue" description="4-aspartylphosphate" evidence="2">
    <location>
        <position position="35"/>
    </location>
</feature>
<dbReference type="CDD" id="cd17546">
    <property type="entry name" value="REC_hyHK_CKI1_RcsC-like"/>
    <property type="match status" value="1"/>
</dbReference>
<organism evidence="4">
    <name type="scientific">Caldithrix abyssi</name>
    <dbReference type="NCBI Taxonomy" id="187145"/>
    <lineage>
        <taxon>Bacteria</taxon>
        <taxon>Pseudomonadati</taxon>
        <taxon>Calditrichota</taxon>
        <taxon>Calditrichia</taxon>
        <taxon>Calditrichales</taxon>
        <taxon>Calditrichaceae</taxon>
        <taxon>Caldithrix</taxon>
    </lineage>
</organism>
<dbReference type="Proteomes" id="UP000886111">
    <property type="component" value="Unassembled WGS sequence"/>
</dbReference>
<protein>
    <submittedName>
        <fullName evidence="4">Response regulator</fullName>
    </submittedName>
</protein>
<evidence type="ECO:0000256" key="2">
    <source>
        <dbReference type="PROSITE-ProRule" id="PRU00169"/>
    </source>
</evidence>
<dbReference type="InterPro" id="IPR050595">
    <property type="entry name" value="Bact_response_regulator"/>
</dbReference>
<proteinExistence type="predicted"/>
<evidence type="ECO:0000313" key="4">
    <source>
        <dbReference type="EMBL" id="HHE54981.1"/>
    </source>
</evidence>
<feature type="domain" description="Response regulatory" evidence="3">
    <location>
        <begin position="1"/>
        <end position="102"/>
    </location>
</feature>
<dbReference type="Gene3D" id="3.40.50.2300">
    <property type="match status" value="1"/>
</dbReference>
<evidence type="ECO:0000256" key="1">
    <source>
        <dbReference type="ARBA" id="ARBA00022553"/>
    </source>
</evidence>
<accession>A0A7V5H351</accession>
<sequence length="111" mass="12335">IEICGLTDGQFLEASNGNQALEILHQQMVDLVFTDLNMPEMDGTSLLKRIKASPKLNHLPVVVITSLKNQAAEKLLIAEHAFAVLAKPLKLPEVHQVLQQVMKSAWQEELL</sequence>
<name>A0A7V5H351_CALAY</name>
<dbReference type="SMART" id="SM00448">
    <property type="entry name" value="REC"/>
    <property type="match status" value="1"/>
</dbReference>
<dbReference type="EMBL" id="DRTD01000320">
    <property type="protein sequence ID" value="HHE54981.1"/>
    <property type="molecule type" value="Genomic_DNA"/>
</dbReference>
<gene>
    <name evidence="4" type="ORF">ENL21_04310</name>
</gene>
<dbReference type="SUPFAM" id="SSF52172">
    <property type="entry name" value="CheY-like"/>
    <property type="match status" value="1"/>
</dbReference>
<dbReference type="PROSITE" id="PS50110">
    <property type="entry name" value="RESPONSE_REGULATORY"/>
    <property type="match status" value="1"/>
</dbReference>
<comment type="caution">
    <text evidence="4">The sequence shown here is derived from an EMBL/GenBank/DDBJ whole genome shotgun (WGS) entry which is preliminary data.</text>
</comment>
<dbReference type="Pfam" id="PF00072">
    <property type="entry name" value="Response_reg"/>
    <property type="match status" value="1"/>
</dbReference>
<dbReference type="AlphaFoldDB" id="A0A7V5H351"/>
<dbReference type="GO" id="GO:0000160">
    <property type="term" value="P:phosphorelay signal transduction system"/>
    <property type="evidence" value="ECO:0007669"/>
    <property type="project" value="InterPro"/>
</dbReference>
<dbReference type="InterPro" id="IPR011006">
    <property type="entry name" value="CheY-like_superfamily"/>
</dbReference>
<dbReference type="PANTHER" id="PTHR44591:SF3">
    <property type="entry name" value="RESPONSE REGULATORY DOMAIN-CONTAINING PROTEIN"/>
    <property type="match status" value="1"/>
</dbReference>
<keyword evidence="1 2" id="KW-0597">Phosphoprotein</keyword>
<dbReference type="PANTHER" id="PTHR44591">
    <property type="entry name" value="STRESS RESPONSE REGULATOR PROTEIN 1"/>
    <property type="match status" value="1"/>
</dbReference>
<dbReference type="InterPro" id="IPR001789">
    <property type="entry name" value="Sig_transdc_resp-reg_receiver"/>
</dbReference>
<feature type="non-terminal residue" evidence="4">
    <location>
        <position position="1"/>
    </location>
</feature>
<evidence type="ECO:0000259" key="3">
    <source>
        <dbReference type="PROSITE" id="PS50110"/>
    </source>
</evidence>